<dbReference type="Gene3D" id="3.40.50.300">
    <property type="entry name" value="P-loop containing nucleotide triphosphate hydrolases"/>
    <property type="match status" value="1"/>
</dbReference>
<gene>
    <name evidence="8 10" type="primary">cmk</name>
    <name evidence="10" type="ORF">GCM10010960_18710</name>
</gene>
<comment type="catalytic activity">
    <reaction evidence="7 8">
        <text>CMP + ATP = CDP + ADP</text>
        <dbReference type="Rhea" id="RHEA:11600"/>
        <dbReference type="ChEBI" id="CHEBI:30616"/>
        <dbReference type="ChEBI" id="CHEBI:58069"/>
        <dbReference type="ChEBI" id="CHEBI:60377"/>
        <dbReference type="ChEBI" id="CHEBI:456216"/>
        <dbReference type="EC" id="2.7.4.25"/>
    </reaction>
</comment>
<keyword evidence="2 8" id="KW-0808">Transferase</keyword>
<dbReference type="CDD" id="cd02020">
    <property type="entry name" value="CMPK"/>
    <property type="match status" value="1"/>
</dbReference>
<feature type="domain" description="Cytidylate kinase" evidence="9">
    <location>
        <begin position="9"/>
        <end position="221"/>
    </location>
</feature>
<evidence type="ECO:0000256" key="5">
    <source>
        <dbReference type="ARBA" id="ARBA00022840"/>
    </source>
</evidence>
<keyword evidence="8" id="KW-0963">Cytoplasm</keyword>
<dbReference type="NCBIfam" id="TIGR00017">
    <property type="entry name" value="cmk"/>
    <property type="match status" value="1"/>
</dbReference>
<evidence type="ECO:0000256" key="2">
    <source>
        <dbReference type="ARBA" id="ARBA00022679"/>
    </source>
</evidence>
<dbReference type="GO" id="GO:0005829">
    <property type="term" value="C:cytosol"/>
    <property type="evidence" value="ECO:0007669"/>
    <property type="project" value="TreeGrafter"/>
</dbReference>
<dbReference type="InterPro" id="IPR011994">
    <property type="entry name" value="Cytidylate_kinase_dom"/>
</dbReference>
<evidence type="ECO:0000256" key="3">
    <source>
        <dbReference type="ARBA" id="ARBA00022741"/>
    </source>
</evidence>
<dbReference type="Pfam" id="PF02224">
    <property type="entry name" value="Cytidylate_kin"/>
    <property type="match status" value="1"/>
</dbReference>
<evidence type="ECO:0000256" key="6">
    <source>
        <dbReference type="ARBA" id="ARBA00047615"/>
    </source>
</evidence>
<keyword evidence="3 8" id="KW-0547">Nucleotide-binding</keyword>
<dbReference type="SUPFAM" id="SSF52540">
    <property type="entry name" value="P-loop containing nucleoside triphosphate hydrolases"/>
    <property type="match status" value="1"/>
</dbReference>
<dbReference type="RefSeq" id="WP_188450134.1">
    <property type="nucleotide sequence ID" value="NZ_BMFO01000004.1"/>
</dbReference>
<comment type="caution">
    <text evidence="10">The sequence shown here is derived from an EMBL/GenBank/DDBJ whole genome shotgun (WGS) entry which is preliminary data.</text>
</comment>
<name>A0A917CU93_9GAMM</name>
<keyword evidence="5 8" id="KW-0067">ATP-binding</keyword>
<evidence type="ECO:0000256" key="7">
    <source>
        <dbReference type="ARBA" id="ARBA00048478"/>
    </source>
</evidence>
<dbReference type="GO" id="GO:0006220">
    <property type="term" value="P:pyrimidine nucleotide metabolic process"/>
    <property type="evidence" value="ECO:0007669"/>
    <property type="project" value="UniProtKB-UniRule"/>
</dbReference>
<dbReference type="AlphaFoldDB" id="A0A917CU93"/>
<comment type="similarity">
    <text evidence="1 8">Belongs to the cytidylate kinase family. Type 1 subfamily.</text>
</comment>
<evidence type="ECO:0000313" key="11">
    <source>
        <dbReference type="Proteomes" id="UP000632858"/>
    </source>
</evidence>
<dbReference type="PANTHER" id="PTHR21299">
    <property type="entry name" value="CYTIDYLATE KINASE/PANTOATE-BETA-ALANINE LIGASE"/>
    <property type="match status" value="1"/>
</dbReference>
<keyword evidence="11" id="KW-1185">Reference proteome</keyword>
<dbReference type="EMBL" id="BMFO01000004">
    <property type="protein sequence ID" value="GGF97255.1"/>
    <property type="molecule type" value="Genomic_DNA"/>
</dbReference>
<evidence type="ECO:0000256" key="1">
    <source>
        <dbReference type="ARBA" id="ARBA00009427"/>
    </source>
</evidence>
<evidence type="ECO:0000313" key="10">
    <source>
        <dbReference type="EMBL" id="GGF97255.1"/>
    </source>
</evidence>
<accession>A0A917CU93</accession>
<evidence type="ECO:0000256" key="8">
    <source>
        <dbReference type="HAMAP-Rule" id="MF_00238"/>
    </source>
</evidence>
<reference evidence="10" key="2">
    <citation type="submission" date="2020-09" db="EMBL/GenBank/DDBJ databases">
        <authorList>
            <person name="Sun Q."/>
            <person name="Zhou Y."/>
        </authorList>
    </citation>
    <scope>NUCLEOTIDE SEQUENCE</scope>
    <source>
        <strain evidence="10">CGMCC 1.12726</strain>
    </source>
</reference>
<dbReference type="EC" id="2.7.4.25" evidence="8"/>
<dbReference type="GO" id="GO:0015949">
    <property type="term" value="P:nucleobase-containing small molecule interconversion"/>
    <property type="evidence" value="ECO:0007669"/>
    <property type="project" value="TreeGrafter"/>
</dbReference>
<organism evidence="10 11">
    <name type="scientific">Arenimonas maotaiensis</name>
    <dbReference type="NCBI Taxonomy" id="1446479"/>
    <lineage>
        <taxon>Bacteria</taxon>
        <taxon>Pseudomonadati</taxon>
        <taxon>Pseudomonadota</taxon>
        <taxon>Gammaproteobacteria</taxon>
        <taxon>Lysobacterales</taxon>
        <taxon>Lysobacteraceae</taxon>
        <taxon>Arenimonas</taxon>
    </lineage>
</organism>
<reference evidence="10" key="1">
    <citation type="journal article" date="2014" name="Int. J. Syst. Evol. Microbiol.">
        <title>Complete genome sequence of Corynebacterium casei LMG S-19264T (=DSM 44701T), isolated from a smear-ripened cheese.</title>
        <authorList>
            <consortium name="US DOE Joint Genome Institute (JGI-PGF)"/>
            <person name="Walter F."/>
            <person name="Albersmeier A."/>
            <person name="Kalinowski J."/>
            <person name="Ruckert C."/>
        </authorList>
    </citation>
    <scope>NUCLEOTIDE SEQUENCE</scope>
    <source>
        <strain evidence="10">CGMCC 1.12726</strain>
    </source>
</reference>
<dbReference type="HAMAP" id="MF_00238">
    <property type="entry name" value="Cytidyl_kinase_type1"/>
    <property type="match status" value="1"/>
</dbReference>
<comment type="subcellular location">
    <subcellularLocation>
        <location evidence="8">Cytoplasm</location>
    </subcellularLocation>
</comment>
<evidence type="ECO:0000259" key="9">
    <source>
        <dbReference type="Pfam" id="PF02224"/>
    </source>
</evidence>
<dbReference type="InterPro" id="IPR027417">
    <property type="entry name" value="P-loop_NTPase"/>
</dbReference>
<dbReference type="Proteomes" id="UP000632858">
    <property type="component" value="Unassembled WGS sequence"/>
</dbReference>
<dbReference type="PANTHER" id="PTHR21299:SF2">
    <property type="entry name" value="CYTIDYLATE KINASE"/>
    <property type="match status" value="1"/>
</dbReference>
<dbReference type="GO" id="GO:0005524">
    <property type="term" value="F:ATP binding"/>
    <property type="evidence" value="ECO:0007669"/>
    <property type="project" value="UniProtKB-UniRule"/>
</dbReference>
<dbReference type="GO" id="GO:0036431">
    <property type="term" value="F:dCMP kinase activity"/>
    <property type="evidence" value="ECO:0007669"/>
    <property type="project" value="InterPro"/>
</dbReference>
<keyword evidence="4 8" id="KW-0418">Kinase</keyword>
<sequence length="228" mass="24481">MSEHAVPVVTIDGPAGAGKGTVSRLVAQALGWGYLDSGALYRAVGIAASWEGIGLDEPENLAACAARTDIKFVTQQHEEPKIFVNEKEATAEIRSELAGSMASALAAQPLVRQALVALQRGFRQPPGLVADGRDMGTVIFPDAPYKFFLTASPLERAQRRYKQLMEKGVSVKLDALLHEIVARDERDANRAVAPLKPADDAIVIDSTSMPIDAVIGQVLSALPPRFRR</sequence>
<dbReference type="InterPro" id="IPR003136">
    <property type="entry name" value="Cytidylate_kin"/>
</dbReference>
<evidence type="ECO:0000256" key="4">
    <source>
        <dbReference type="ARBA" id="ARBA00022777"/>
    </source>
</evidence>
<protein>
    <recommendedName>
        <fullName evidence="8">Cytidylate kinase</fullName>
        <shortName evidence="8">CK</shortName>
        <ecNumber evidence="8">2.7.4.25</ecNumber>
    </recommendedName>
    <alternativeName>
        <fullName evidence="8">Cytidine monophosphate kinase</fullName>
        <shortName evidence="8">CMP kinase</shortName>
    </alternativeName>
</protein>
<feature type="binding site" evidence="8">
    <location>
        <begin position="13"/>
        <end position="21"/>
    </location>
    <ligand>
        <name>ATP</name>
        <dbReference type="ChEBI" id="CHEBI:30616"/>
    </ligand>
</feature>
<proteinExistence type="inferred from homology"/>
<comment type="catalytic activity">
    <reaction evidence="6 8">
        <text>dCMP + ATP = dCDP + ADP</text>
        <dbReference type="Rhea" id="RHEA:25094"/>
        <dbReference type="ChEBI" id="CHEBI:30616"/>
        <dbReference type="ChEBI" id="CHEBI:57566"/>
        <dbReference type="ChEBI" id="CHEBI:58593"/>
        <dbReference type="ChEBI" id="CHEBI:456216"/>
        <dbReference type="EC" id="2.7.4.25"/>
    </reaction>
</comment>